<dbReference type="CDD" id="cd00207">
    <property type="entry name" value="fer2"/>
    <property type="match status" value="1"/>
</dbReference>
<dbReference type="GO" id="GO:0051536">
    <property type="term" value="F:iron-sulfur cluster binding"/>
    <property type="evidence" value="ECO:0007669"/>
    <property type="project" value="InterPro"/>
</dbReference>
<dbReference type="Pfam" id="PF13510">
    <property type="entry name" value="Fer2_4"/>
    <property type="match status" value="1"/>
</dbReference>
<dbReference type="InterPro" id="IPR036010">
    <property type="entry name" value="2Fe-2S_ferredoxin-like_sf"/>
</dbReference>
<evidence type="ECO:0000313" key="2">
    <source>
        <dbReference type="EMBL" id="GAH44705.1"/>
    </source>
</evidence>
<proteinExistence type="predicted"/>
<dbReference type="PROSITE" id="PS51085">
    <property type="entry name" value="2FE2S_FER_2"/>
    <property type="match status" value="1"/>
</dbReference>
<accession>X1GIM9</accession>
<dbReference type="EMBL" id="BARU01012772">
    <property type="protein sequence ID" value="GAH44705.1"/>
    <property type="molecule type" value="Genomic_DNA"/>
</dbReference>
<comment type="caution">
    <text evidence="2">The sequence shown here is derived from an EMBL/GenBank/DDBJ whole genome shotgun (WGS) entry which is preliminary data.</text>
</comment>
<dbReference type="GO" id="GO:0016020">
    <property type="term" value="C:membrane"/>
    <property type="evidence" value="ECO:0007669"/>
    <property type="project" value="InterPro"/>
</dbReference>
<reference evidence="2" key="1">
    <citation type="journal article" date="2014" name="Front. Microbiol.">
        <title>High frequency of phylogenetically diverse reductive dehalogenase-homologous genes in deep subseafloor sedimentary metagenomes.</title>
        <authorList>
            <person name="Kawai M."/>
            <person name="Futagami T."/>
            <person name="Toyoda A."/>
            <person name="Takaki Y."/>
            <person name="Nishi S."/>
            <person name="Hori S."/>
            <person name="Arai W."/>
            <person name="Tsubouchi T."/>
            <person name="Morono Y."/>
            <person name="Uchiyama I."/>
            <person name="Ito T."/>
            <person name="Fujiyama A."/>
            <person name="Inagaki F."/>
            <person name="Takami H."/>
        </authorList>
    </citation>
    <scope>NUCLEOTIDE SEQUENCE</scope>
    <source>
        <strain evidence="2">Expedition CK06-06</strain>
    </source>
</reference>
<dbReference type="Gene3D" id="3.10.20.740">
    <property type="match status" value="1"/>
</dbReference>
<organism evidence="2">
    <name type="scientific">marine sediment metagenome</name>
    <dbReference type="NCBI Taxonomy" id="412755"/>
    <lineage>
        <taxon>unclassified sequences</taxon>
        <taxon>metagenomes</taxon>
        <taxon>ecological metagenomes</taxon>
    </lineage>
</organism>
<sequence length="65" mass="7118">MPSLTIDGKQIQFKEDGRTILDIARAEGIYIPTLCDHPDLPPHGGCRMCLVEVKGMRGFVTACTT</sequence>
<gene>
    <name evidence="2" type="ORF">S03H2_23393</name>
</gene>
<dbReference type="PROSITE" id="PS00641">
    <property type="entry name" value="COMPLEX1_75K_1"/>
    <property type="match status" value="1"/>
</dbReference>
<dbReference type="AlphaFoldDB" id="X1GIM9"/>
<dbReference type="GO" id="GO:0042773">
    <property type="term" value="P:ATP synthesis coupled electron transport"/>
    <property type="evidence" value="ECO:0007669"/>
    <property type="project" value="InterPro"/>
</dbReference>
<feature type="non-terminal residue" evidence="2">
    <location>
        <position position="65"/>
    </location>
</feature>
<dbReference type="SUPFAM" id="SSF54292">
    <property type="entry name" value="2Fe-2S ferredoxin-like"/>
    <property type="match status" value="1"/>
</dbReference>
<protein>
    <recommendedName>
        <fullName evidence="1">2Fe-2S ferredoxin-type domain-containing protein</fullName>
    </recommendedName>
</protein>
<dbReference type="GO" id="GO:0008137">
    <property type="term" value="F:NADH dehydrogenase (ubiquinone) activity"/>
    <property type="evidence" value="ECO:0007669"/>
    <property type="project" value="InterPro"/>
</dbReference>
<evidence type="ECO:0000259" key="1">
    <source>
        <dbReference type="PROSITE" id="PS51085"/>
    </source>
</evidence>
<name>X1GIM9_9ZZZZ</name>
<feature type="domain" description="2Fe-2S ferredoxin-type" evidence="1">
    <location>
        <begin position="1"/>
        <end position="65"/>
    </location>
</feature>
<dbReference type="InterPro" id="IPR001041">
    <property type="entry name" value="2Fe-2S_ferredoxin-type"/>
</dbReference>
<dbReference type="InterPro" id="IPR000283">
    <property type="entry name" value="NADH_UbQ_OxRdtase_75kDa_su_CS"/>
</dbReference>